<comment type="caution">
    <text evidence="1">The sequence shown here is derived from an EMBL/GenBank/DDBJ whole genome shotgun (WGS) entry which is preliminary data.</text>
</comment>
<dbReference type="EMBL" id="MNCJ02000318">
    <property type="protein sequence ID" value="KAF5812802.1"/>
    <property type="molecule type" value="Genomic_DNA"/>
</dbReference>
<reference evidence="1" key="1">
    <citation type="journal article" date="2017" name="Nature">
        <title>The sunflower genome provides insights into oil metabolism, flowering and Asterid evolution.</title>
        <authorList>
            <person name="Badouin H."/>
            <person name="Gouzy J."/>
            <person name="Grassa C.J."/>
            <person name="Murat F."/>
            <person name="Staton S.E."/>
            <person name="Cottret L."/>
            <person name="Lelandais-Briere C."/>
            <person name="Owens G.L."/>
            <person name="Carrere S."/>
            <person name="Mayjonade B."/>
            <person name="Legrand L."/>
            <person name="Gill N."/>
            <person name="Kane N.C."/>
            <person name="Bowers J.E."/>
            <person name="Hubner S."/>
            <person name="Bellec A."/>
            <person name="Berard A."/>
            <person name="Berges H."/>
            <person name="Blanchet N."/>
            <person name="Boniface M.C."/>
            <person name="Brunel D."/>
            <person name="Catrice O."/>
            <person name="Chaidir N."/>
            <person name="Claudel C."/>
            <person name="Donnadieu C."/>
            <person name="Faraut T."/>
            <person name="Fievet G."/>
            <person name="Helmstetter N."/>
            <person name="King M."/>
            <person name="Knapp S.J."/>
            <person name="Lai Z."/>
            <person name="Le Paslier M.C."/>
            <person name="Lippi Y."/>
            <person name="Lorenzon L."/>
            <person name="Mandel J.R."/>
            <person name="Marage G."/>
            <person name="Marchand G."/>
            <person name="Marquand E."/>
            <person name="Bret-Mestries E."/>
            <person name="Morien E."/>
            <person name="Nambeesan S."/>
            <person name="Nguyen T."/>
            <person name="Pegot-Espagnet P."/>
            <person name="Pouilly N."/>
            <person name="Raftis F."/>
            <person name="Sallet E."/>
            <person name="Schiex T."/>
            <person name="Thomas J."/>
            <person name="Vandecasteele C."/>
            <person name="Vares D."/>
            <person name="Vear F."/>
            <person name="Vautrin S."/>
            <person name="Crespi M."/>
            <person name="Mangin B."/>
            <person name="Burke J.M."/>
            <person name="Salse J."/>
            <person name="Munos S."/>
            <person name="Vincourt P."/>
            <person name="Rieseberg L.H."/>
            <person name="Langlade N.B."/>
        </authorList>
    </citation>
    <scope>NUCLEOTIDE SEQUENCE</scope>
    <source>
        <tissue evidence="1">Leaves</tissue>
    </source>
</reference>
<protein>
    <submittedName>
        <fullName evidence="1">Uncharacterized protein</fullName>
    </submittedName>
</protein>
<dbReference type="Proteomes" id="UP000215914">
    <property type="component" value="Unassembled WGS sequence"/>
</dbReference>
<evidence type="ECO:0000313" key="2">
    <source>
        <dbReference type="Proteomes" id="UP000215914"/>
    </source>
</evidence>
<reference evidence="1" key="2">
    <citation type="submission" date="2020-06" db="EMBL/GenBank/DDBJ databases">
        <title>Helianthus annuus Genome sequencing and assembly Release 2.</title>
        <authorList>
            <person name="Gouzy J."/>
            <person name="Langlade N."/>
            <person name="Munos S."/>
        </authorList>
    </citation>
    <scope>NUCLEOTIDE SEQUENCE</scope>
    <source>
        <tissue evidence="1">Leaves</tissue>
    </source>
</reference>
<keyword evidence="2" id="KW-1185">Reference proteome</keyword>
<proteinExistence type="predicted"/>
<name>A0A9K3JDR2_HELAN</name>
<sequence length="127" mass="14671">MNLQKSFVKVHKDVIDPSTKKPLKTVMWPPTKSAKTVLLLKYLPNNNLHEFKFWMYDLVSGQVVIVCENEEFRIADVRDLMHFEETDIHLLGRSQIQSDPQYEVCAKAYTAGIAQMINLKMWSGSRG</sequence>
<dbReference type="Gramene" id="mRNA:HanXRQr2_Chr03g0090751">
    <property type="protein sequence ID" value="CDS:HanXRQr2_Chr03g0090751.1"/>
    <property type="gene ID" value="HanXRQr2_Chr03g0090751"/>
</dbReference>
<accession>A0A9K3JDR2</accession>
<organism evidence="1 2">
    <name type="scientific">Helianthus annuus</name>
    <name type="common">Common sunflower</name>
    <dbReference type="NCBI Taxonomy" id="4232"/>
    <lineage>
        <taxon>Eukaryota</taxon>
        <taxon>Viridiplantae</taxon>
        <taxon>Streptophyta</taxon>
        <taxon>Embryophyta</taxon>
        <taxon>Tracheophyta</taxon>
        <taxon>Spermatophyta</taxon>
        <taxon>Magnoliopsida</taxon>
        <taxon>eudicotyledons</taxon>
        <taxon>Gunneridae</taxon>
        <taxon>Pentapetalae</taxon>
        <taxon>asterids</taxon>
        <taxon>campanulids</taxon>
        <taxon>Asterales</taxon>
        <taxon>Asteraceae</taxon>
        <taxon>Asteroideae</taxon>
        <taxon>Heliantheae alliance</taxon>
        <taxon>Heliantheae</taxon>
        <taxon>Helianthus</taxon>
    </lineage>
</organism>
<dbReference type="AlphaFoldDB" id="A0A9K3JDR2"/>
<gene>
    <name evidence="1" type="ORF">HanXRQr2_Chr03g0090751</name>
</gene>
<evidence type="ECO:0000313" key="1">
    <source>
        <dbReference type="EMBL" id="KAF5812802.1"/>
    </source>
</evidence>